<evidence type="ECO:0000256" key="3">
    <source>
        <dbReference type="ARBA" id="ARBA00012970"/>
    </source>
</evidence>
<evidence type="ECO:0000259" key="14">
    <source>
        <dbReference type="Pfam" id="PF00745"/>
    </source>
</evidence>
<evidence type="ECO:0000256" key="2">
    <source>
        <dbReference type="ARBA" id="ARBA00005916"/>
    </source>
</evidence>
<proteinExistence type="inferred from homology"/>
<dbReference type="InterPro" id="IPR018214">
    <property type="entry name" value="GluRdtase_CS"/>
</dbReference>
<sequence>MELETHLSKYFTLAFTHKSMSLEMREKLAINSPATLKEFLQTIKNHCPNIKECMVLSTCNRFEIYASLKHNTHANEQKSALLKILAQNKKMSVSDLEKCVLINTDESAVHHVFSVCSSLDSLVVGETQITGQMKNAYKFAFEEKFCSKDLTRLLHFAFKCAAKVRNLTGISKQGVSISSVAVKEALNIFEKERIKDKKALVIGLGEMAQLVIKHLLNKQFEALILGRNAAKFEDFVKGLEEPKKVSFQNIENLKTHINEYELLFCATSSPNFIVRNSMLKETIFRRFWFDLAVPRNIEKPVCDNIFLYSVDDLEPMVRENVGNRQESRTKAYEIVGLATMEFYQWIQSLEVEPVIKDLRELARISAQKELQKALKKRYVPKEYESNIEKILHNAFNTFLHHPTIALKKNAQKEESDVLVGAIKNLFNLDKSNANHAQNLNLYKCEYYEE</sequence>
<dbReference type="HOGENOM" id="CLU_035113_2_2_7"/>
<feature type="binding site" evidence="8 10">
    <location>
        <position position="121"/>
    </location>
    <ligand>
        <name>substrate</name>
    </ligand>
</feature>
<feature type="domain" description="Quinate/shikimate 5-dehydrogenase/glutamyl-tRNA reductase" evidence="15">
    <location>
        <begin position="185"/>
        <end position="315"/>
    </location>
</feature>
<keyword evidence="5 8" id="KW-0560">Oxidoreductase</keyword>
<dbReference type="EC" id="1.2.1.70" evidence="3 8"/>
<evidence type="ECO:0000256" key="10">
    <source>
        <dbReference type="PIRSR" id="PIRSR000445-2"/>
    </source>
</evidence>
<dbReference type="InterPro" id="IPR015896">
    <property type="entry name" value="4pyrrol_synth_GluRdtase_dimer"/>
</dbReference>
<evidence type="ECO:0000256" key="13">
    <source>
        <dbReference type="RuleBase" id="RU000584"/>
    </source>
</evidence>
<dbReference type="GO" id="GO:0008883">
    <property type="term" value="F:glutamyl-tRNA reductase activity"/>
    <property type="evidence" value="ECO:0007669"/>
    <property type="project" value="UniProtKB-UniRule"/>
</dbReference>
<dbReference type="NCBIfam" id="TIGR01035">
    <property type="entry name" value="hemA"/>
    <property type="match status" value="1"/>
</dbReference>
<name>A0A060PTA0_HELPX</name>
<comment type="domain">
    <text evidence="8">Possesses an unusual extended V-shaped dimeric structure with each monomer consisting of three distinct domains arranged along a curved 'spinal' alpha-helix. The N-terminal catalytic domain specifically recognizes the glutamate moiety of the substrate. The second domain is the NADPH-binding domain, and the third C-terminal domain is responsible for dimerization.</text>
</comment>
<dbReference type="FunFam" id="3.30.460.30:FF:000001">
    <property type="entry name" value="Glutamyl-tRNA reductase"/>
    <property type="match status" value="1"/>
</dbReference>
<dbReference type="SUPFAM" id="SSF69742">
    <property type="entry name" value="Glutamyl tRNA-reductase catalytic, N-terminal domain"/>
    <property type="match status" value="1"/>
</dbReference>
<dbReference type="InterPro" id="IPR036343">
    <property type="entry name" value="GluRdtase_N_sf"/>
</dbReference>
<feature type="binding site" evidence="8 10">
    <location>
        <begin position="126"/>
        <end position="128"/>
    </location>
    <ligand>
        <name>substrate</name>
    </ligand>
</feature>
<evidence type="ECO:0000256" key="11">
    <source>
        <dbReference type="PIRSR" id="PIRSR000445-3"/>
    </source>
</evidence>
<evidence type="ECO:0000256" key="7">
    <source>
        <dbReference type="ARBA" id="ARBA00047464"/>
    </source>
</evidence>
<comment type="catalytic activity">
    <reaction evidence="7 8 13">
        <text>(S)-4-amino-5-oxopentanoate + tRNA(Glu) + NADP(+) = L-glutamyl-tRNA(Glu) + NADPH + H(+)</text>
        <dbReference type="Rhea" id="RHEA:12344"/>
        <dbReference type="Rhea" id="RHEA-COMP:9663"/>
        <dbReference type="Rhea" id="RHEA-COMP:9680"/>
        <dbReference type="ChEBI" id="CHEBI:15378"/>
        <dbReference type="ChEBI" id="CHEBI:57501"/>
        <dbReference type="ChEBI" id="CHEBI:57783"/>
        <dbReference type="ChEBI" id="CHEBI:58349"/>
        <dbReference type="ChEBI" id="CHEBI:78442"/>
        <dbReference type="ChEBI" id="CHEBI:78520"/>
        <dbReference type="EC" id="1.2.1.70"/>
    </reaction>
</comment>
<evidence type="ECO:0000256" key="9">
    <source>
        <dbReference type="PIRSR" id="PIRSR000445-1"/>
    </source>
</evidence>
<dbReference type="GO" id="GO:0050661">
    <property type="term" value="F:NADP binding"/>
    <property type="evidence" value="ECO:0007669"/>
    <property type="project" value="InterPro"/>
</dbReference>
<dbReference type="AlphaFoldDB" id="A0A060PTA0"/>
<dbReference type="PIRSF" id="PIRSF000445">
    <property type="entry name" value="4pyrrol_synth_GluRdtase"/>
    <property type="match status" value="1"/>
</dbReference>
<dbReference type="HAMAP" id="MF_00087">
    <property type="entry name" value="Glu_tRNA_reductase"/>
    <property type="match status" value="1"/>
</dbReference>
<dbReference type="Proteomes" id="UP000031662">
    <property type="component" value="Chromosome"/>
</dbReference>
<protein>
    <recommendedName>
        <fullName evidence="3 8">Glutamyl-tRNA reductase</fullName>
        <shortName evidence="8">GluTR</shortName>
        <ecNumber evidence="3 8">1.2.1.70</ecNumber>
    </recommendedName>
</protein>
<dbReference type="EMBL" id="AP014523">
    <property type="protein sequence ID" value="BAO97875.1"/>
    <property type="molecule type" value="Genomic_DNA"/>
</dbReference>
<comment type="similarity">
    <text evidence="2 8 13">Belongs to the glutamyl-tRNA reductase family.</text>
</comment>
<dbReference type="UniPathway" id="UPA00251">
    <property type="reaction ID" value="UER00316"/>
</dbReference>
<dbReference type="Pfam" id="PF05201">
    <property type="entry name" value="GlutR_N"/>
    <property type="match status" value="1"/>
</dbReference>
<feature type="binding site" evidence="8 10">
    <location>
        <begin position="58"/>
        <end position="61"/>
    </location>
    <ligand>
        <name>substrate</name>
    </ligand>
</feature>
<gene>
    <name evidence="8" type="primary">hemA</name>
    <name evidence="17" type="ORF">NY40_0864</name>
</gene>
<feature type="site" description="Important for activity" evidence="8 12">
    <location>
        <position position="111"/>
    </location>
</feature>
<dbReference type="Gene3D" id="3.40.50.720">
    <property type="entry name" value="NAD(P)-binding Rossmann-like Domain"/>
    <property type="match status" value="1"/>
</dbReference>
<feature type="binding site" evidence="8 11">
    <location>
        <begin position="203"/>
        <end position="208"/>
    </location>
    <ligand>
        <name>NADP(+)</name>
        <dbReference type="ChEBI" id="CHEBI:58349"/>
    </ligand>
</feature>
<evidence type="ECO:0000313" key="18">
    <source>
        <dbReference type="Proteomes" id="UP000031662"/>
    </source>
</evidence>
<dbReference type="PROSITE" id="PS00747">
    <property type="entry name" value="GLUTR"/>
    <property type="match status" value="1"/>
</dbReference>
<comment type="subunit">
    <text evidence="8">Homodimer.</text>
</comment>
<dbReference type="Gene3D" id="3.30.460.30">
    <property type="entry name" value="Glutamyl-tRNA reductase, N-terminal domain"/>
    <property type="match status" value="1"/>
</dbReference>
<dbReference type="InterPro" id="IPR015895">
    <property type="entry name" value="4pyrrol_synth_GluRdtase_N"/>
</dbReference>
<evidence type="ECO:0000256" key="5">
    <source>
        <dbReference type="ARBA" id="ARBA00023002"/>
    </source>
</evidence>
<feature type="domain" description="Tetrapyrrole biosynthesis glutamyl-tRNA reductase dimerisation" evidence="14">
    <location>
        <begin position="330"/>
        <end position="428"/>
    </location>
</feature>
<organism evidence="17 18">
    <name type="scientific">Helicobacter pylori NY40</name>
    <dbReference type="NCBI Taxonomy" id="1426844"/>
    <lineage>
        <taxon>Bacteria</taxon>
        <taxon>Pseudomonadati</taxon>
        <taxon>Campylobacterota</taxon>
        <taxon>Epsilonproteobacteria</taxon>
        <taxon>Campylobacterales</taxon>
        <taxon>Helicobacteraceae</taxon>
        <taxon>Helicobacter</taxon>
    </lineage>
</organism>
<evidence type="ECO:0000259" key="15">
    <source>
        <dbReference type="Pfam" id="PF01488"/>
    </source>
</evidence>
<comment type="function">
    <text evidence="8">Catalyzes the NADPH-dependent reduction of glutamyl-tRNA(Glu) to glutamate 1-semialdehyde (GSA).</text>
</comment>
<feature type="domain" description="Glutamyl-tRNA reductase N-terminal" evidence="16">
    <location>
        <begin position="14"/>
        <end position="168"/>
    </location>
</feature>
<evidence type="ECO:0000256" key="6">
    <source>
        <dbReference type="ARBA" id="ARBA00023244"/>
    </source>
</evidence>
<keyword evidence="6 8" id="KW-0627">Porphyrin biosynthesis</keyword>
<keyword evidence="4 8" id="KW-0521">NADP</keyword>
<feature type="active site" description="Nucleophile" evidence="8 9">
    <location>
        <position position="59"/>
    </location>
</feature>
<evidence type="ECO:0000256" key="4">
    <source>
        <dbReference type="ARBA" id="ARBA00022857"/>
    </source>
</evidence>
<evidence type="ECO:0000256" key="8">
    <source>
        <dbReference type="HAMAP-Rule" id="MF_00087"/>
    </source>
</evidence>
<dbReference type="InterPro" id="IPR000343">
    <property type="entry name" value="4pyrrol_synth_GluRdtase"/>
</dbReference>
<dbReference type="SUPFAM" id="SSF51735">
    <property type="entry name" value="NAD(P)-binding Rossmann-fold domains"/>
    <property type="match status" value="1"/>
</dbReference>
<comment type="pathway">
    <text evidence="1 8 13">Porphyrin-containing compound metabolism; protoporphyrin-IX biosynthesis; 5-aminolevulinate from L-glutamyl-tRNA(Glu): step 1/2.</text>
</comment>
<dbReference type="RefSeq" id="WP_041050714.1">
    <property type="nucleotide sequence ID" value="NZ_AP014523.1"/>
</dbReference>
<feature type="binding site" evidence="8 10">
    <location>
        <position position="132"/>
    </location>
    <ligand>
        <name>substrate</name>
    </ligand>
</feature>
<evidence type="ECO:0000259" key="16">
    <source>
        <dbReference type="Pfam" id="PF05201"/>
    </source>
</evidence>
<evidence type="ECO:0000256" key="1">
    <source>
        <dbReference type="ARBA" id="ARBA00005059"/>
    </source>
</evidence>
<dbReference type="InterPro" id="IPR036291">
    <property type="entry name" value="NAD(P)-bd_dom_sf"/>
</dbReference>
<reference evidence="17 18" key="1">
    <citation type="submission" date="2013-11" db="EMBL/GenBank/DDBJ databases">
        <title>Estimation of Helicobacter pylori bacteriophage ecology using H. pylori isolates.</title>
        <authorList>
            <person name="Uchiyama J."/>
            <person name="Takemura-Uchiyama I."/>
            <person name="Ujihara T."/>
            <person name="Matsuzaki S."/>
        </authorList>
    </citation>
    <scope>NUCLEOTIDE SEQUENCE [LARGE SCALE GENOMIC DNA]</scope>
    <source>
        <strain evidence="17 18">NY40</strain>
    </source>
</reference>
<dbReference type="Pfam" id="PF01488">
    <property type="entry name" value="Shikimate_DH"/>
    <property type="match status" value="1"/>
</dbReference>
<dbReference type="PANTHER" id="PTHR43120">
    <property type="entry name" value="GLUTAMYL-TRNA REDUCTASE 1, CHLOROPLASTIC"/>
    <property type="match status" value="1"/>
</dbReference>
<dbReference type="SUPFAM" id="SSF69075">
    <property type="entry name" value="Glutamyl tRNA-reductase dimerization domain"/>
    <property type="match status" value="1"/>
</dbReference>
<dbReference type="InterPro" id="IPR006151">
    <property type="entry name" value="Shikm_DH/Glu-tRNA_Rdtase"/>
</dbReference>
<dbReference type="InterPro" id="IPR036453">
    <property type="entry name" value="GluRdtase_dimer_dom_sf"/>
</dbReference>
<dbReference type="PANTHER" id="PTHR43120:SF1">
    <property type="entry name" value="GLUTAMYL-TRNA REDUCTASE 1, CHLOROPLASTIC"/>
    <property type="match status" value="1"/>
</dbReference>
<dbReference type="CDD" id="cd05213">
    <property type="entry name" value="NAD_bind_Glutamyl_tRNA_reduct"/>
    <property type="match status" value="1"/>
</dbReference>
<dbReference type="Pfam" id="PF00745">
    <property type="entry name" value="GlutR_dimer"/>
    <property type="match status" value="1"/>
</dbReference>
<accession>A0A060PTA0</accession>
<comment type="miscellaneous">
    <text evidence="8">During catalysis, the active site Cys acts as a nucleophile attacking the alpha-carbonyl group of tRNA-bound glutamate with the formation of a thioester intermediate between enzyme and glutamate, and the concomitant release of tRNA(Glu). The thioester intermediate is finally reduced by direct hydride transfer from NADPH, to form the product GSA.</text>
</comment>
<dbReference type="GO" id="GO:0006782">
    <property type="term" value="P:protoporphyrinogen IX biosynthetic process"/>
    <property type="evidence" value="ECO:0007669"/>
    <property type="project" value="UniProtKB-UniRule"/>
</dbReference>
<evidence type="ECO:0000256" key="12">
    <source>
        <dbReference type="PIRSR" id="PIRSR000445-4"/>
    </source>
</evidence>
<evidence type="ECO:0000313" key="17">
    <source>
        <dbReference type="EMBL" id="BAO97875.1"/>
    </source>
</evidence>